<dbReference type="KEGG" id="smic:SmB9_00850"/>
<reference evidence="3 5" key="2">
    <citation type="submission" date="2018-10" db="EMBL/GenBank/DDBJ databases">
        <title>Genomic Encyclopedia of Type Strains, Phase IV (KMG-IV): sequencing the most valuable type-strain genomes for metagenomic binning, comparative biology and taxonomic classification.</title>
        <authorList>
            <person name="Goeker M."/>
        </authorList>
    </citation>
    <scope>NUCLEOTIDE SEQUENCE [LARGE SCALE GENOMIC DNA]</scope>
    <source>
        <strain evidence="3 5">DSM 19791</strain>
    </source>
</reference>
<evidence type="ECO:0000313" key="2">
    <source>
        <dbReference type="EMBL" id="BBE32427.1"/>
    </source>
</evidence>
<gene>
    <name evidence="3" type="ORF">DFR51_1880</name>
    <name evidence="2" type="ORF">SmB9_00850</name>
</gene>
<reference evidence="2 4" key="1">
    <citation type="submission" date="2018-06" db="EMBL/GenBank/DDBJ databases">
        <title>Complete Genome Sequence of the Microcystin-Degrading Bacterium Sphingosinicella microcystinivorans Strain B-9.</title>
        <authorList>
            <person name="Jin H."/>
            <person name="Nishizawa T."/>
            <person name="Guo Y."/>
            <person name="Nishizawa A."/>
            <person name="Park H."/>
            <person name="Kato H."/>
            <person name="Tsuji K."/>
            <person name="Harada K."/>
        </authorList>
    </citation>
    <scope>NUCLEOTIDE SEQUENCE [LARGE SCALE GENOMIC DNA]</scope>
    <source>
        <strain evidence="2 4">B9</strain>
    </source>
</reference>
<sequence length="178" mass="19405">MINRVRKGIWLTAALVAVSGCAGRAEVRAGPPGAGCTDPVYRQLDFKIGEFKVTGIGGAPAGESKVEAVLGGCMLLEKWRGAISGYGRAHMFYDKSDRLWRLIFVTDDGETMYLSGQFEGSTLVLTGENDMDSFVGLHRMSFSPLADGGNRQLWELSIDKGATWKVIHDGTYRRVVGR</sequence>
<dbReference type="EMBL" id="RBWX01000008">
    <property type="protein sequence ID" value="RKS88678.1"/>
    <property type="molecule type" value="Genomic_DNA"/>
</dbReference>
<dbReference type="Proteomes" id="UP000275727">
    <property type="component" value="Chromosome"/>
</dbReference>
<organism evidence="2 4">
    <name type="scientific">Sphingosinicella microcystinivorans</name>
    <dbReference type="NCBI Taxonomy" id="335406"/>
    <lineage>
        <taxon>Bacteria</taxon>
        <taxon>Pseudomonadati</taxon>
        <taxon>Pseudomonadota</taxon>
        <taxon>Alphaproteobacteria</taxon>
        <taxon>Sphingomonadales</taxon>
        <taxon>Sphingosinicellaceae</taxon>
        <taxon>Sphingosinicella</taxon>
    </lineage>
</organism>
<name>A0AAD1FZ02_SPHMI</name>
<proteinExistence type="predicted"/>
<evidence type="ECO:0000313" key="3">
    <source>
        <dbReference type="EMBL" id="RKS88678.1"/>
    </source>
</evidence>
<evidence type="ECO:0000313" key="5">
    <source>
        <dbReference type="Proteomes" id="UP000276029"/>
    </source>
</evidence>
<dbReference type="EMBL" id="AP018711">
    <property type="protein sequence ID" value="BBE32427.1"/>
    <property type="molecule type" value="Genomic_DNA"/>
</dbReference>
<evidence type="ECO:0000256" key="1">
    <source>
        <dbReference type="SAM" id="SignalP"/>
    </source>
</evidence>
<feature type="signal peptide" evidence="1">
    <location>
        <begin position="1"/>
        <end position="24"/>
    </location>
</feature>
<keyword evidence="1" id="KW-0732">Signal</keyword>
<evidence type="ECO:0008006" key="6">
    <source>
        <dbReference type="Google" id="ProtNLM"/>
    </source>
</evidence>
<protein>
    <recommendedName>
        <fullName evidence="6">Lipoprotein</fullName>
    </recommendedName>
</protein>
<dbReference type="Proteomes" id="UP000276029">
    <property type="component" value="Unassembled WGS sequence"/>
</dbReference>
<evidence type="ECO:0000313" key="4">
    <source>
        <dbReference type="Proteomes" id="UP000275727"/>
    </source>
</evidence>
<accession>A0AAD1FZ02</accession>
<keyword evidence="5" id="KW-1185">Reference proteome</keyword>
<dbReference type="AlphaFoldDB" id="A0AAD1FZ02"/>
<feature type="chain" id="PRO_5041968987" description="Lipoprotein" evidence="1">
    <location>
        <begin position="25"/>
        <end position="178"/>
    </location>
</feature>
<dbReference type="PROSITE" id="PS51257">
    <property type="entry name" value="PROKAR_LIPOPROTEIN"/>
    <property type="match status" value="1"/>
</dbReference>